<dbReference type="AlphaFoldDB" id="A0A4Y1XM21"/>
<dbReference type="PROSITE" id="PS51257">
    <property type="entry name" value="PROKAR_LIPOPROTEIN"/>
    <property type="match status" value="1"/>
</dbReference>
<reference evidence="2" key="1">
    <citation type="submission" date="2019-06" db="EMBL/GenBank/DDBJ databases">
        <title>Alistipes onderdonkii subsp. vulgaris subsp. nov., Alistipes dispar sp. nov. and Alistipes communis sp. nov., isolated from human faeces, and creation of Alistipes onderdonkii subsp. onderdonkii subsp. nov.</title>
        <authorList>
            <person name="Sakamoto M."/>
            <person name="Ikeyama N."/>
            <person name="Ogata Y."/>
            <person name="Suda W."/>
            <person name="Iino T."/>
            <person name="Hattori M."/>
            <person name="Ohkuma M."/>
        </authorList>
    </citation>
    <scope>NUCLEOTIDE SEQUENCE [LARGE SCALE GENOMIC DNA]</scope>
    <source>
        <strain evidence="2">5CBH24</strain>
    </source>
</reference>
<accession>A0A4Y1WW13</accession>
<keyword evidence="2" id="KW-1185">Reference proteome</keyword>
<dbReference type="KEGG" id="acou:A5CBH24_17390"/>
<dbReference type="Proteomes" id="UP000318946">
    <property type="component" value="Chromosome"/>
</dbReference>
<dbReference type="Pfam" id="PF05708">
    <property type="entry name" value="Peptidase_C92"/>
    <property type="match status" value="1"/>
</dbReference>
<organism evidence="1 2">
    <name type="scientific">Alistipes communis</name>
    <dbReference type="NCBI Taxonomy" id="2585118"/>
    <lineage>
        <taxon>Bacteria</taxon>
        <taxon>Pseudomonadati</taxon>
        <taxon>Bacteroidota</taxon>
        <taxon>Bacteroidia</taxon>
        <taxon>Bacteroidales</taxon>
        <taxon>Rikenellaceae</taxon>
        <taxon>Alistipes</taxon>
    </lineage>
</organism>
<evidence type="ECO:0000313" key="1">
    <source>
        <dbReference type="EMBL" id="BBL04426.1"/>
    </source>
</evidence>
<protein>
    <submittedName>
        <fullName evidence="1">Uncharacterized protein</fullName>
    </submittedName>
</protein>
<dbReference type="GeneID" id="78342456"/>
<sequence length="213" mass="22909">MRNKLIFGAAVLLLAACGGEYAPRTGDLLFQLTAAEGMTDAIVAATERGGAVTFSHVGIVEATAGGAFVVEAVDTSVRRTPLGEFLARSARRGGRPIAAVGRVRGADSTVVQRALRRAHERLGLPYDDEFLPANGKLYCSELAWECFVAADDSTHLLRSRPMTFRTADGELPAYWSEHFAALGMPVPEGVAGTNPNDMAHDPAVEIVWRYYDE</sequence>
<name>A0A4Y1XM21_9BACT</name>
<gene>
    <name evidence="1" type="ORF">A5CBH24_17390</name>
</gene>
<accession>A0A4Y1XM21</accession>
<dbReference type="RefSeq" id="WP_232044765.1">
    <property type="nucleotide sequence ID" value="NZ_AP019735.1"/>
</dbReference>
<dbReference type="EMBL" id="AP019735">
    <property type="protein sequence ID" value="BBL04426.1"/>
    <property type="molecule type" value="Genomic_DNA"/>
</dbReference>
<dbReference type="InterPro" id="IPR038765">
    <property type="entry name" value="Papain-like_cys_pep_sf"/>
</dbReference>
<evidence type="ECO:0000313" key="2">
    <source>
        <dbReference type="Proteomes" id="UP000318946"/>
    </source>
</evidence>
<proteinExistence type="predicted"/>
<dbReference type="InterPro" id="IPR024453">
    <property type="entry name" value="Peptidase_C92"/>
</dbReference>
<dbReference type="SUPFAM" id="SSF54001">
    <property type="entry name" value="Cysteine proteinases"/>
    <property type="match status" value="1"/>
</dbReference>
<dbReference type="Gene3D" id="3.90.1720.10">
    <property type="entry name" value="endopeptidase domain like (from Nostoc punctiforme)"/>
    <property type="match status" value="1"/>
</dbReference>